<feature type="region of interest" description="Disordered" evidence="1">
    <location>
        <begin position="1"/>
        <end position="59"/>
    </location>
</feature>
<sequence>MAFFGKSNVDSPPHSPTSLSSDSGYPSWRKSSTSTSNSSSSSSSSSSSPTTPPGALPKVQLVPYARTASFERSFSDAERELLDKAQASLDALDLSSQDFDFEDIFTYDKPQKELNRVVEVSRPTRVHRDWSNFSFSHYPAAMSARNKVNNHRAKNNGGAGGLYVKNSEVKRKH</sequence>
<keyword evidence="3" id="KW-1185">Reference proteome</keyword>
<dbReference type="RefSeq" id="XP_064702523.1">
    <property type="nucleotide sequence ID" value="XM_064850857.1"/>
</dbReference>
<name>A0AAV9MZ40_9EURO</name>
<evidence type="ECO:0000313" key="3">
    <source>
        <dbReference type="Proteomes" id="UP001358417"/>
    </source>
</evidence>
<accession>A0AAV9MZ40</accession>
<dbReference type="AlphaFoldDB" id="A0AAV9MZ40"/>
<feature type="region of interest" description="Disordered" evidence="1">
    <location>
        <begin position="150"/>
        <end position="173"/>
    </location>
</feature>
<gene>
    <name evidence="2" type="ORF">LTR84_007304</name>
</gene>
<evidence type="ECO:0000256" key="1">
    <source>
        <dbReference type="SAM" id="MobiDB-lite"/>
    </source>
</evidence>
<dbReference type="EMBL" id="JAVRRD010000028">
    <property type="protein sequence ID" value="KAK5046950.1"/>
    <property type="molecule type" value="Genomic_DNA"/>
</dbReference>
<evidence type="ECO:0000313" key="2">
    <source>
        <dbReference type="EMBL" id="KAK5046950.1"/>
    </source>
</evidence>
<reference evidence="2 3" key="1">
    <citation type="submission" date="2023-08" db="EMBL/GenBank/DDBJ databases">
        <title>Black Yeasts Isolated from many extreme environments.</title>
        <authorList>
            <person name="Coleine C."/>
            <person name="Stajich J.E."/>
            <person name="Selbmann L."/>
        </authorList>
    </citation>
    <scope>NUCLEOTIDE SEQUENCE [LARGE SCALE GENOMIC DNA]</scope>
    <source>
        <strain evidence="2 3">CCFEE 5792</strain>
    </source>
</reference>
<dbReference type="Proteomes" id="UP001358417">
    <property type="component" value="Unassembled WGS sequence"/>
</dbReference>
<protein>
    <submittedName>
        <fullName evidence="2">Uncharacterized protein</fullName>
    </submittedName>
</protein>
<proteinExistence type="predicted"/>
<feature type="compositionally biased region" description="Low complexity" evidence="1">
    <location>
        <begin position="31"/>
        <end position="49"/>
    </location>
</feature>
<comment type="caution">
    <text evidence="2">The sequence shown here is derived from an EMBL/GenBank/DDBJ whole genome shotgun (WGS) entry which is preliminary data.</text>
</comment>
<dbReference type="GeneID" id="89975470"/>
<organism evidence="2 3">
    <name type="scientific">Exophiala bonariae</name>
    <dbReference type="NCBI Taxonomy" id="1690606"/>
    <lineage>
        <taxon>Eukaryota</taxon>
        <taxon>Fungi</taxon>
        <taxon>Dikarya</taxon>
        <taxon>Ascomycota</taxon>
        <taxon>Pezizomycotina</taxon>
        <taxon>Eurotiomycetes</taxon>
        <taxon>Chaetothyriomycetidae</taxon>
        <taxon>Chaetothyriales</taxon>
        <taxon>Herpotrichiellaceae</taxon>
        <taxon>Exophiala</taxon>
    </lineage>
</organism>